<accession>A0A645DZP5</accession>
<reference evidence="1" key="1">
    <citation type="submission" date="2019-08" db="EMBL/GenBank/DDBJ databases">
        <authorList>
            <person name="Kucharzyk K."/>
            <person name="Murdoch R.W."/>
            <person name="Higgins S."/>
            <person name="Loffler F."/>
        </authorList>
    </citation>
    <scope>NUCLEOTIDE SEQUENCE</scope>
</reference>
<comment type="caution">
    <text evidence="1">The sequence shown here is derived from an EMBL/GenBank/DDBJ whole genome shotgun (WGS) entry which is preliminary data.</text>
</comment>
<dbReference type="AlphaFoldDB" id="A0A645DZP5"/>
<gene>
    <name evidence="1" type="ORF">SDC9_142149</name>
</gene>
<protein>
    <submittedName>
        <fullName evidence="1">Uncharacterized protein</fullName>
    </submittedName>
</protein>
<organism evidence="1">
    <name type="scientific">bioreactor metagenome</name>
    <dbReference type="NCBI Taxonomy" id="1076179"/>
    <lineage>
        <taxon>unclassified sequences</taxon>
        <taxon>metagenomes</taxon>
        <taxon>ecological metagenomes</taxon>
    </lineage>
</organism>
<name>A0A645DZP5_9ZZZZ</name>
<dbReference type="EMBL" id="VSSQ01041543">
    <property type="protein sequence ID" value="MPM95000.1"/>
    <property type="molecule type" value="Genomic_DNA"/>
</dbReference>
<evidence type="ECO:0000313" key="1">
    <source>
        <dbReference type="EMBL" id="MPM95000.1"/>
    </source>
</evidence>
<proteinExistence type="predicted"/>
<sequence length="76" mass="8141">MLHRALQLDLVVSVVAGGRRSGTAQDAQGEAHAQRIGVVGQGCDIDRLQVGRLDRGIQLGRVLFLGRKTIGDRTAH</sequence>